<organism evidence="1 2">
    <name type="scientific">Bauhinia variegata</name>
    <name type="common">Purple orchid tree</name>
    <name type="synonym">Phanera variegata</name>
    <dbReference type="NCBI Taxonomy" id="167791"/>
    <lineage>
        <taxon>Eukaryota</taxon>
        <taxon>Viridiplantae</taxon>
        <taxon>Streptophyta</taxon>
        <taxon>Embryophyta</taxon>
        <taxon>Tracheophyta</taxon>
        <taxon>Spermatophyta</taxon>
        <taxon>Magnoliopsida</taxon>
        <taxon>eudicotyledons</taxon>
        <taxon>Gunneridae</taxon>
        <taxon>Pentapetalae</taxon>
        <taxon>rosids</taxon>
        <taxon>fabids</taxon>
        <taxon>Fabales</taxon>
        <taxon>Fabaceae</taxon>
        <taxon>Cercidoideae</taxon>
        <taxon>Cercideae</taxon>
        <taxon>Bauhiniinae</taxon>
        <taxon>Bauhinia</taxon>
    </lineage>
</organism>
<keyword evidence="2" id="KW-1185">Reference proteome</keyword>
<gene>
    <name evidence="1" type="ORF">L6164_011009</name>
</gene>
<evidence type="ECO:0000313" key="1">
    <source>
        <dbReference type="EMBL" id="KAI4343690.1"/>
    </source>
</evidence>
<name>A0ACB9P4I2_BAUVA</name>
<protein>
    <submittedName>
        <fullName evidence="1">Uncharacterized protein</fullName>
    </submittedName>
</protein>
<comment type="caution">
    <text evidence="1">The sequence shown here is derived from an EMBL/GenBank/DDBJ whole genome shotgun (WGS) entry which is preliminary data.</text>
</comment>
<dbReference type="EMBL" id="CM039430">
    <property type="protein sequence ID" value="KAI4343690.1"/>
    <property type="molecule type" value="Genomic_DNA"/>
</dbReference>
<proteinExistence type="predicted"/>
<dbReference type="Proteomes" id="UP000828941">
    <property type="component" value="Chromosome 5"/>
</dbReference>
<evidence type="ECO:0000313" key="2">
    <source>
        <dbReference type="Proteomes" id="UP000828941"/>
    </source>
</evidence>
<sequence>MAMLTPVTVKQLLNNNTPSYPLSMSLLVCFISFLLVWKLKRRSRLINLPPSPPRLPIIGNLHQLSTLPHRSFAELSQKYGPIMLLHLGQAPTLVVSSADLAREIMKTHDISFADRPQTRAVKILLYGCNDVGFASYGEEWRQKKKICVVELLSMKRVRSFHSIREEEVADMVNNIREACASNDGCSVNLSDMLIATSNNIVCRCVIGDKYNTKDNSRFGELARKVMIHIASFSVGDLFPSLGWIDVFTGKIREFKATFEALDAFFEQVIAEHKIRKRNSDSNNSDKKDFVDILLQLEEDGMLDFELTHQNLKALVMV</sequence>
<accession>A0ACB9P4I2</accession>
<reference evidence="1 2" key="1">
    <citation type="journal article" date="2022" name="DNA Res.">
        <title>Chromosomal-level genome assembly of the orchid tree Bauhinia variegata (Leguminosae; Cercidoideae) supports the allotetraploid origin hypothesis of Bauhinia.</title>
        <authorList>
            <person name="Zhong Y."/>
            <person name="Chen Y."/>
            <person name="Zheng D."/>
            <person name="Pang J."/>
            <person name="Liu Y."/>
            <person name="Luo S."/>
            <person name="Meng S."/>
            <person name="Qian L."/>
            <person name="Wei D."/>
            <person name="Dai S."/>
            <person name="Zhou R."/>
        </authorList>
    </citation>
    <scope>NUCLEOTIDE SEQUENCE [LARGE SCALE GENOMIC DNA]</scope>
    <source>
        <strain evidence="1">BV-YZ2020</strain>
    </source>
</reference>